<reference evidence="3" key="1">
    <citation type="journal article" date="2019" name="Int. J. Syst. Evol. Microbiol.">
        <title>The Global Catalogue of Microorganisms (GCM) 10K type strain sequencing project: providing services to taxonomists for standard genome sequencing and annotation.</title>
        <authorList>
            <consortium name="The Broad Institute Genomics Platform"/>
            <consortium name="The Broad Institute Genome Sequencing Center for Infectious Disease"/>
            <person name="Wu L."/>
            <person name="Ma J."/>
        </authorList>
    </citation>
    <scope>NUCLEOTIDE SEQUENCE [LARGE SCALE GENOMIC DNA]</scope>
    <source>
        <strain evidence="3">KACC 13778</strain>
    </source>
</reference>
<keyword evidence="3" id="KW-1185">Reference proteome</keyword>
<protein>
    <submittedName>
        <fullName evidence="2">Esterase/lipase family protein</fullName>
    </submittedName>
</protein>
<dbReference type="PANTHER" id="PTHR37574:SF1">
    <property type="entry name" value="LIPASE B"/>
    <property type="match status" value="1"/>
</dbReference>
<proteinExistence type="predicted"/>
<dbReference type="Pfam" id="PF02089">
    <property type="entry name" value="Palm_thioest"/>
    <property type="match status" value="1"/>
</dbReference>
<feature type="chain" id="PRO_5045771143" evidence="1">
    <location>
        <begin position="17"/>
        <end position="222"/>
    </location>
</feature>
<dbReference type="RefSeq" id="WP_345171826.1">
    <property type="nucleotide sequence ID" value="NZ_BAABFQ010000003.1"/>
</dbReference>
<gene>
    <name evidence="2" type="ORF">ACFPKY_08155</name>
</gene>
<keyword evidence="1" id="KW-0732">Signal</keyword>
<organism evidence="2 3">
    <name type="scientific">Nocardioides caricicola</name>
    <dbReference type="NCBI Taxonomy" id="634770"/>
    <lineage>
        <taxon>Bacteria</taxon>
        <taxon>Bacillati</taxon>
        <taxon>Actinomycetota</taxon>
        <taxon>Actinomycetes</taxon>
        <taxon>Propionibacteriales</taxon>
        <taxon>Nocardioidaceae</taxon>
        <taxon>Nocardioides</taxon>
    </lineage>
</organism>
<sequence length="222" mass="22717">MTRLLALLTVAVLALAGCGADEPEQQRPVLLLPGYGGSTADLMDLADALEAEGRTAVLVPLASAGTDDLRDQVELVAAAADGESVDVVGFSAGGLVARLWVADGGDAHRVVTLATPHHGTDLVLGVENCPPACQQLGPDSDVITELNAGDETPDGTEWTTIWSELDDAVQPPESAQLEGAQDVLVQDVCPGLAITHADTPGDPAVIAMVLDVLAGDEPDVDC</sequence>
<dbReference type="SUPFAM" id="SSF53474">
    <property type="entry name" value="alpha/beta-Hydrolases"/>
    <property type="match status" value="1"/>
</dbReference>
<evidence type="ECO:0000313" key="3">
    <source>
        <dbReference type="Proteomes" id="UP001595956"/>
    </source>
</evidence>
<feature type="signal peptide" evidence="1">
    <location>
        <begin position="1"/>
        <end position="16"/>
    </location>
</feature>
<dbReference type="Gene3D" id="3.40.50.1820">
    <property type="entry name" value="alpha/beta hydrolase"/>
    <property type="match status" value="1"/>
</dbReference>
<dbReference type="EMBL" id="JBHSMD010000002">
    <property type="protein sequence ID" value="MFC5493069.1"/>
    <property type="molecule type" value="Genomic_DNA"/>
</dbReference>
<comment type="caution">
    <text evidence="2">The sequence shown here is derived from an EMBL/GenBank/DDBJ whole genome shotgun (WGS) entry which is preliminary data.</text>
</comment>
<accession>A0ABW0MYW7</accession>
<evidence type="ECO:0000256" key="1">
    <source>
        <dbReference type="SAM" id="SignalP"/>
    </source>
</evidence>
<dbReference type="PANTHER" id="PTHR37574">
    <property type="entry name" value="LIPASE B"/>
    <property type="match status" value="1"/>
</dbReference>
<dbReference type="PROSITE" id="PS51257">
    <property type="entry name" value="PROKAR_LIPOPROTEIN"/>
    <property type="match status" value="1"/>
</dbReference>
<dbReference type="Proteomes" id="UP001595956">
    <property type="component" value="Unassembled WGS sequence"/>
</dbReference>
<name>A0ABW0MYW7_9ACTN</name>
<evidence type="ECO:0000313" key="2">
    <source>
        <dbReference type="EMBL" id="MFC5493069.1"/>
    </source>
</evidence>
<dbReference type="InterPro" id="IPR029058">
    <property type="entry name" value="AB_hydrolase_fold"/>
</dbReference>
<dbReference type="InterPro" id="IPR053228">
    <property type="entry name" value="Stereospecific_Lipase"/>
</dbReference>